<sequence>MKYINIIIFLIIITKLIINGISSTTEGFCTFYDYERNEATRKIADVNDIGHYFWYYTGFNTGYGFFAPNVSSDFIVLTKYNKESFVSSGFLQTREGKLRFLNANSIFLENIKNGWSPKDKKKISYNKAVLKQINASFKKKHNINDCQTIVYLYDFPRLYSSDKRINLIPIDSVR</sequence>
<reference evidence="1 3" key="3">
    <citation type="journal article" date="2016" name="Genome Announc.">
        <title>Draft Genome Sequence of a Biocontrol Rhizobacterium, Chryseobacterium kwangjuense Strain KJ1R5, Isolated from Pepper (Capsicum annuum).</title>
        <authorList>
            <person name="Jeong J.J."/>
            <person name="Park H."/>
            <person name="Park B.H."/>
            <person name="Mannaa M."/>
            <person name="Sang M.K."/>
            <person name="Choi I.G."/>
            <person name="Kim K.D."/>
        </authorList>
    </citation>
    <scope>NUCLEOTIDE SEQUENCE [LARGE SCALE GENOMIC DNA]</scope>
    <source>
        <strain evidence="1 3">KJ1R5</strain>
    </source>
</reference>
<dbReference type="Proteomes" id="UP001634154">
    <property type="component" value="Unassembled WGS sequence"/>
</dbReference>
<evidence type="ECO:0000313" key="1">
    <source>
        <dbReference type="EMBL" id="KXH81262.1"/>
    </source>
</evidence>
<protein>
    <submittedName>
        <fullName evidence="1">Uncharacterized protein</fullName>
    </submittedName>
</protein>
<dbReference type="AlphaFoldDB" id="A0A135W979"/>
<evidence type="ECO:0000313" key="2">
    <source>
        <dbReference type="EMBL" id="MFN1218694.1"/>
    </source>
</evidence>
<dbReference type="Proteomes" id="UP000070513">
    <property type="component" value="Unassembled WGS sequence"/>
</dbReference>
<accession>A0A135W979</accession>
<organism evidence="1 3">
    <name type="scientific">Chryseobacterium kwangjuense</name>
    <dbReference type="NCBI Taxonomy" id="267125"/>
    <lineage>
        <taxon>Bacteria</taxon>
        <taxon>Pseudomonadati</taxon>
        <taxon>Bacteroidota</taxon>
        <taxon>Flavobacteriia</taxon>
        <taxon>Flavobacteriales</taxon>
        <taxon>Weeksellaceae</taxon>
        <taxon>Chryseobacterium group</taxon>
        <taxon>Chryseobacterium</taxon>
    </lineage>
</organism>
<proteinExistence type="predicted"/>
<gene>
    <name evidence="2" type="ORF">ACKW6Q_17140</name>
    <name evidence="1" type="ORF">AU378_16250</name>
</gene>
<dbReference type="OrthoDB" id="649654at2"/>
<reference evidence="2 4" key="4">
    <citation type="submission" date="2024-12" db="EMBL/GenBank/DDBJ databases">
        <title>Draft genome sequence of Chryseobacterium kwangjuense AG447.</title>
        <authorList>
            <person name="Cheptsov V.S."/>
            <person name="Belov A."/>
            <person name="Zavarzina A.G."/>
        </authorList>
    </citation>
    <scope>NUCLEOTIDE SEQUENCE [LARGE SCALE GENOMIC DNA]</scope>
    <source>
        <strain evidence="2 4">AG447</strain>
    </source>
</reference>
<evidence type="ECO:0000313" key="4">
    <source>
        <dbReference type="Proteomes" id="UP001634154"/>
    </source>
</evidence>
<reference evidence="1" key="2">
    <citation type="submission" date="2015-12" db="EMBL/GenBank/DDBJ databases">
        <authorList>
            <person name="Shamseldin A."/>
            <person name="Moawad H."/>
            <person name="Abd El-Rahim W.M."/>
            <person name="Sadowsky M.J."/>
        </authorList>
    </citation>
    <scope>NUCLEOTIDE SEQUENCE</scope>
    <source>
        <strain evidence="1">KJ1R5</strain>
    </source>
</reference>
<dbReference type="RefSeq" id="WP_062652441.1">
    <property type="nucleotide sequence ID" value="NZ_JBJXVJ010000004.1"/>
</dbReference>
<comment type="caution">
    <text evidence="1">The sequence shown here is derived from an EMBL/GenBank/DDBJ whole genome shotgun (WGS) entry which is preliminary data.</text>
</comment>
<dbReference type="EMBL" id="LPUR01000016">
    <property type="protein sequence ID" value="KXH81262.1"/>
    <property type="molecule type" value="Genomic_DNA"/>
</dbReference>
<evidence type="ECO:0000313" key="3">
    <source>
        <dbReference type="Proteomes" id="UP000070513"/>
    </source>
</evidence>
<name>A0A135W979_9FLAO</name>
<dbReference type="EMBL" id="JBJXVJ010000004">
    <property type="protein sequence ID" value="MFN1218694.1"/>
    <property type="molecule type" value="Genomic_DNA"/>
</dbReference>
<keyword evidence="4" id="KW-1185">Reference proteome</keyword>
<reference evidence="3" key="1">
    <citation type="submission" date="2015-12" db="EMBL/GenBank/DDBJ databases">
        <title>Genome sequence of a biocontrol rhizobacterium Chryseobacterium kwangjuense strain KJ1R5 isolated from pepper (Capsicum annuum L.).</title>
        <authorList>
            <person name="Jeong J.-J."/>
            <person name="Park H."/>
            <person name="Mannaa M."/>
            <person name="Sang M.K."/>
            <person name="Choi I.-G."/>
            <person name="Kim K.D."/>
        </authorList>
    </citation>
    <scope>NUCLEOTIDE SEQUENCE [LARGE SCALE GENOMIC DNA]</scope>
    <source>
        <strain evidence="3">KJ1R5</strain>
    </source>
</reference>